<name>A0A261SGS4_9BORD</name>
<dbReference type="AlphaFoldDB" id="A0A261SGS4"/>
<dbReference type="InterPro" id="IPR050087">
    <property type="entry name" value="AON_synthase_class-II"/>
</dbReference>
<dbReference type="EC" id="2.3.1.47" evidence="10"/>
<keyword evidence="7 9" id="KW-0663">Pyridoxal phosphate</keyword>
<dbReference type="InterPro" id="IPR004723">
    <property type="entry name" value="AONS_Archaea/Proteobacteria"/>
</dbReference>
<dbReference type="GO" id="GO:0008710">
    <property type="term" value="F:8-amino-7-oxononanoate synthase activity"/>
    <property type="evidence" value="ECO:0007669"/>
    <property type="project" value="UniProtKB-UniRule"/>
</dbReference>
<evidence type="ECO:0000313" key="13">
    <source>
        <dbReference type="Proteomes" id="UP000217005"/>
    </source>
</evidence>
<evidence type="ECO:0000256" key="10">
    <source>
        <dbReference type="RuleBase" id="RU003693"/>
    </source>
</evidence>
<dbReference type="Gene3D" id="3.40.640.10">
    <property type="entry name" value="Type I PLP-dependent aspartate aminotransferase-like (Major domain)"/>
    <property type="match status" value="1"/>
</dbReference>
<dbReference type="InterPro" id="IPR015421">
    <property type="entry name" value="PyrdxlP-dep_Trfase_major"/>
</dbReference>
<evidence type="ECO:0000256" key="3">
    <source>
        <dbReference type="ARBA" id="ARBA00010008"/>
    </source>
</evidence>
<dbReference type="InterPro" id="IPR015422">
    <property type="entry name" value="PyrdxlP-dep_Trfase_small"/>
</dbReference>
<dbReference type="OrthoDB" id="9807157at2"/>
<comment type="cofactor">
    <cofactor evidence="1 9 10">
        <name>pyridoxal 5'-phosphate</name>
        <dbReference type="ChEBI" id="CHEBI:597326"/>
    </cofactor>
</comment>
<proteinExistence type="inferred from homology"/>
<comment type="catalytic activity">
    <reaction evidence="8 10">
        <text>6-carboxyhexanoyl-[ACP] + L-alanine + H(+) = (8S)-8-amino-7-oxononanoate + holo-[ACP] + CO2</text>
        <dbReference type="Rhea" id="RHEA:42288"/>
        <dbReference type="Rhea" id="RHEA-COMP:9685"/>
        <dbReference type="Rhea" id="RHEA-COMP:9955"/>
        <dbReference type="ChEBI" id="CHEBI:15378"/>
        <dbReference type="ChEBI" id="CHEBI:16526"/>
        <dbReference type="ChEBI" id="CHEBI:57972"/>
        <dbReference type="ChEBI" id="CHEBI:64479"/>
        <dbReference type="ChEBI" id="CHEBI:78846"/>
        <dbReference type="ChEBI" id="CHEBI:149468"/>
        <dbReference type="EC" id="2.3.1.47"/>
    </reaction>
</comment>
<dbReference type="Proteomes" id="UP000217005">
    <property type="component" value="Unassembled WGS sequence"/>
</dbReference>
<evidence type="ECO:0000256" key="8">
    <source>
        <dbReference type="ARBA" id="ARBA00047715"/>
    </source>
</evidence>
<comment type="subunit">
    <text evidence="4 10">Homodimer.</text>
</comment>
<keyword evidence="6" id="KW-0093">Biotin biosynthesis</keyword>
<dbReference type="PANTHER" id="PTHR13693:SF100">
    <property type="entry name" value="8-AMINO-7-OXONONANOATE SYNTHASE"/>
    <property type="match status" value="1"/>
</dbReference>
<sequence>MSKLDSVFQDHLARADARQMRRVLRPAAPAAAGRARYGSATLLNFSSNDYLGLAHHPLLIERAREFTSRWGTGARASRLVCGSLEAHHRIEARLAALKGTEAALLFASGWQANAAVLPALMQAVAGQGAPQVHTDRLNHASLHHGCQAAGVRQLRYRHNDLAHLEAQLAARAGEPGARFIVTESVFSMDGDQADVPRLAALAREHDAFLMLDEAHATGVLGPRGMGLAGTASGGVDLIMGTFSKALGGFGAYVAGSRALCDYLVNTCSGLIYTTALPPAVLGAIDAALDLVPGMDAERAHLQASARRVRDALARMGIDCAGSTTQIVPALLGDAEAALRASRALQEHGCLAIAIRPPTVPAGTSRLRLALSAAHTSADIDTLIAALEQVLPALRGARA</sequence>
<evidence type="ECO:0000256" key="9">
    <source>
        <dbReference type="PIRSR" id="PIRSR604723-51"/>
    </source>
</evidence>
<dbReference type="RefSeq" id="WP_094827390.1">
    <property type="nucleotide sequence ID" value="NZ_NEVL01000003.1"/>
</dbReference>
<dbReference type="GO" id="GO:0030170">
    <property type="term" value="F:pyridoxal phosphate binding"/>
    <property type="evidence" value="ECO:0007669"/>
    <property type="project" value="InterPro"/>
</dbReference>
<dbReference type="PROSITE" id="PS00599">
    <property type="entry name" value="AA_TRANSFER_CLASS_2"/>
    <property type="match status" value="1"/>
</dbReference>
<comment type="function">
    <text evidence="10">Catalyzes the decarboxylative condensation of pimeloyl-[acyl-carrier protein] and L-alanine to produce 8-amino-7-oxononanoate (AON), [acyl-carrier protein], and carbon dioxide.</text>
</comment>
<dbReference type="Gene3D" id="3.90.1150.10">
    <property type="entry name" value="Aspartate Aminotransferase, domain 1"/>
    <property type="match status" value="1"/>
</dbReference>
<reference evidence="12 13" key="1">
    <citation type="submission" date="2017-05" db="EMBL/GenBank/DDBJ databases">
        <title>Complete and WGS of Bordetella genogroups.</title>
        <authorList>
            <person name="Spilker T."/>
            <person name="LiPuma J."/>
        </authorList>
    </citation>
    <scope>NUCLEOTIDE SEQUENCE [LARGE SCALE GENOMIC DNA]</scope>
    <source>
        <strain evidence="12 13">AU17610</strain>
    </source>
</reference>
<dbReference type="UniPathway" id="UPA00078"/>
<dbReference type="Pfam" id="PF00155">
    <property type="entry name" value="Aminotran_1_2"/>
    <property type="match status" value="1"/>
</dbReference>
<organism evidence="12 13">
    <name type="scientific">Bordetella genomosp. 1</name>
    <dbReference type="NCBI Taxonomy" id="1395607"/>
    <lineage>
        <taxon>Bacteria</taxon>
        <taxon>Pseudomonadati</taxon>
        <taxon>Pseudomonadota</taxon>
        <taxon>Betaproteobacteria</taxon>
        <taxon>Burkholderiales</taxon>
        <taxon>Alcaligenaceae</taxon>
        <taxon>Bordetella</taxon>
    </lineage>
</organism>
<evidence type="ECO:0000256" key="6">
    <source>
        <dbReference type="ARBA" id="ARBA00022756"/>
    </source>
</evidence>
<dbReference type="PROSITE" id="PS50096">
    <property type="entry name" value="IQ"/>
    <property type="match status" value="1"/>
</dbReference>
<keyword evidence="5 10" id="KW-0808">Transferase</keyword>
<dbReference type="CDD" id="cd06454">
    <property type="entry name" value="KBL_like"/>
    <property type="match status" value="1"/>
</dbReference>
<dbReference type="PANTHER" id="PTHR13693">
    <property type="entry name" value="CLASS II AMINOTRANSFERASE/8-AMINO-7-OXONONANOATE SYNTHASE"/>
    <property type="match status" value="1"/>
</dbReference>
<evidence type="ECO:0000259" key="11">
    <source>
        <dbReference type="Pfam" id="PF00155"/>
    </source>
</evidence>
<dbReference type="InterPro" id="IPR004839">
    <property type="entry name" value="Aminotransferase_I/II_large"/>
</dbReference>
<comment type="similarity">
    <text evidence="3 10">Belongs to the class-II pyridoxal-phosphate-dependent aminotransferase family. BioF subfamily.</text>
</comment>
<dbReference type="InterPro" id="IPR015424">
    <property type="entry name" value="PyrdxlP-dep_Trfase"/>
</dbReference>
<comment type="caution">
    <text evidence="12">The sequence shown here is derived from an EMBL/GenBank/DDBJ whole genome shotgun (WGS) entry which is preliminary data.</text>
</comment>
<evidence type="ECO:0000313" key="12">
    <source>
        <dbReference type="EMBL" id="OZI36586.1"/>
    </source>
</evidence>
<dbReference type="EMBL" id="NEVL01000003">
    <property type="protein sequence ID" value="OZI36586.1"/>
    <property type="molecule type" value="Genomic_DNA"/>
</dbReference>
<feature type="modified residue" description="N6-(pyridoxal phosphate)lysine" evidence="9">
    <location>
        <position position="244"/>
    </location>
</feature>
<comment type="pathway">
    <text evidence="2 10">Cofactor biosynthesis; biotin biosynthesis.</text>
</comment>
<dbReference type="InterPro" id="IPR001917">
    <property type="entry name" value="Aminotrans_II_pyridoxalP_BS"/>
</dbReference>
<feature type="domain" description="Aminotransferase class I/classII large" evidence="11">
    <location>
        <begin position="42"/>
        <end position="386"/>
    </location>
</feature>
<evidence type="ECO:0000256" key="4">
    <source>
        <dbReference type="ARBA" id="ARBA00011738"/>
    </source>
</evidence>
<evidence type="ECO:0000256" key="7">
    <source>
        <dbReference type="ARBA" id="ARBA00022898"/>
    </source>
</evidence>
<evidence type="ECO:0000256" key="2">
    <source>
        <dbReference type="ARBA" id="ARBA00004746"/>
    </source>
</evidence>
<protein>
    <recommendedName>
        <fullName evidence="10">8-amino-7-ketopelargonate synthase</fullName>
        <ecNumber evidence="10">2.3.1.47</ecNumber>
    </recommendedName>
</protein>
<evidence type="ECO:0000256" key="5">
    <source>
        <dbReference type="ARBA" id="ARBA00022679"/>
    </source>
</evidence>
<dbReference type="SUPFAM" id="SSF53383">
    <property type="entry name" value="PLP-dependent transferases"/>
    <property type="match status" value="1"/>
</dbReference>
<dbReference type="NCBIfam" id="TIGR00858">
    <property type="entry name" value="bioF"/>
    <property type="match status" value="1"/>
</dbReference>
<evidence type="ECO:0000256" key="1">
    <source>
        <dbReference type="ARBA" id="ARBA00001933"/>
    </source>
</evidence>
<dbReference type="GO" id="GO:0009102">
    <property type="term" value="P:biotin biosynthetic process"/>
    <property type="evidence" value="ECO:0007669"/>
    <property type="project" value="UniProtKB-UniRule"/>
</dbReference>
<gene>
    <name evidence="12" type="primary">bioF</name>
    <name evidence="12" type="ORF">CEG14_16565</name>
</gene>
<accession>A0A261SGS4</accession>